<evidence type="ECO:0000256" key="1">
    <source>
        <dbReference type="SAM" id="MobiDB-lite"/>
    </source>
</evidence>
<gene>
    <name evidence="2" type="ORF">NCTC11296_00031</name>
</gene>
<evidence type="ECO:0000313" key="3">
    <source>
        <dbReference type="Proteomes" id="UP000254465"/>
    </source>
</evidence>
<feature type="region of interest" description="Disordered" evidence="1">
    <location>
        <begin position="80"/>
        <end position="107"/>
    </location>
</feature>
<name>A0A377I5Q6_AVIPA</name>
<proteinExistence type="predicted"/>
<evidence type="ECO:0000313" key="2">
    <source>
        <dbReference type="EMBL" id="STO70152.1"/>
    </source>
</evidence>
<organism evidence="2 3">
    <name type="scientific">Avibacterium paragallinarum</name>
    <name type="common">Haemophilus gallinarum</name>
    <dbReference type="NCBI Taxonomy" id="728"/>
    <lineage>
        <taxon>Bacteria</taxon>
        <taxon>Pseudomonadati</taxon>
        <taxon>Pseudomonadota</taxon>
        <taxon>Gammaproteobacteria</taxon>
        <taxon>Pasteurellales</taxon>
        <taxon>Pasteurellaceae</taxon>
        <taxon>Avibacterium</taxon>
    </lineage>
</organism>
<dbReference type="Proteomes" id="UP000254465">
    <property type="component" value="Unassembled WGS sequence"/>
</dbReference>
<sequence>MKKLNQREIYIKLEASSYTLTTLTIINQKTGNELSAVRKAIEEVKQAINPVSSHPTPQPSSDQRFPLTKHLFRELRRERAASLAQKRQTRHQEIQNEPTPAPVSDSAFPKMPLSSQARLDVLAVFERFAFGEQTYDDLFKLSCELVEIYTQGYSKTKGADNEKTHPIHSD</sequence>
<accession>A0A377I5Q6</accession>
<dbReference type="AlphaFoldDB" id="A0A377I5Q6"/>
<dbReference type="EMBL" id="UGHK01000001">
    <property type="protein sequence ID" value="STO70152.1"/>
    <property type="molecule type" value="Genomic_DNA"/>
</dbReference>
<reference evidence="2 3" key="1">
    <citation type="submission" date="2018-06" db="EMBL/GenBank/DDBJ databases">
        <authorList>
            <consortium name="Pathogen Informatics"/>
            <person name="Doyle S."/>
        </authorList>
    </citation>
    <scope>NUCLEOTIDE SEQUENCE [LARGE SCALE GENOMIC DNA]</scope>
    <source>
        <strain evidence="2 3">NCTC11296</strain>
    </source>
</reference>
<protein>
    <submittedName>
        <fullName evidence="2">Uncharacterized protein</fullName>
    </submittedName>
</protein>
<dbReference type="RefSeq" id="WP_017807129.1">
    <property type="nucleotide sequence ID" value="NZ_PQVK01000133.1"/>
</dbReference>